<reference evidence="3" key="1">
    <citation type="submission" date="2025-08" db="UniProtKB">
        <authorList>
            <consortium name="RefSeq"/>
        </authorList>
    </citation>
    <scope>IDENTIFICATION</scope>
</reference>
<proteinExistence type="predicted"/>
<dbReference type="GeneID" id="100647806"/>
<dbReference type="RefSeq" id="XP_012176723.2">
    <property type="nucleotide sequence ID" value="XM_012321333.3"/>
</dbReference>
<organism evidence="2 3">
    <name type="scientific">Bombus terrestris</name>
    <name type="common">Buff-tailed bumblebee</name>
    <name type="synonym">Apis terrestris</name>
    <dbReference type="NCBI Taxonomy" id="30195"/>
    <lineage>
        <taxon>Eukaryota</taxon>
        <taxon>Metazoa</taxon>
        <taxon>Ecdysozoa</taxon>
        <taxon>Arthropoda</taxon>
        <taxon>Hexapoda</taxon>
        <taxon>Insecta</taxon>
        <taxon>Pterygota</taxon>
        <taxon>Neoptera</taxon>
        <taxon>Endopterygota</taxon>
        <taxon>Hymenoptera</taxon>
        <taxon>Apocrita</taxon>
        <taxon>Aculeata</taxon>
        <taxon>Apoidea</taxon>
        <taxon>Anthophila</taxon>
        <taxon>Apidae</taxon>
        <taxon>Bombus</taxon>
        <taxon>Bombus</taxon>
    </lineage>
</organism>
<dbReference type="Proteomes" id="UP000835206">
    <property type="component" value="Chromosome 4"/>
</dbReference>
<evidence type="ECO:0000313" key="3">
    <source>
        <dbReference type="RefSeq" id="XP_012176723.2"/>
    </source>
</evidence>
<dbReference type="OrthoDB" id="7617269at2759"/>
<sequence>MNIRMLSTYVYLVQEWSVFGSFLSTKPTNRCYNGRNIAKQIRTGDGQIHYHETREVTSLPQPNSILFFRITGFKHYSTFKISPTVIEERQKFWNEFFLKYSEREFDKTELDIFTLKPCRKEFYVEEKTEVETVKQPMCKPLNVVQYWVNTGYLPYTELYVKKDKQLNIELSLTSEEYISSSHHKSSSSSVDTAAYILSNMNTTNKVETMAIVEGAKSNSIGSFQKTQDIDVIQNKICEENNGESNENILETNGSDEQQYSPKICEMSNHVLSQKGTDEEEYTTQTQRNIYADVATDMLSGTINSHEKLIQTFHDSINSNSYIKQNLSNTKSPHVNQTSLTEESFKFEDSSTKIGHRKKLYTGRDSPVDLISMKSNSRSAISNSKQNLHPALDFECKLSKKCKISKKRRMSCFSTYNKLMNTSQFNISNHKKRKRKKSVPKFKAINDNITKNSVIDQHLVKSGTDKYVNRSLSANASINKQTEFNKSVNRLQKLNTKRYKKLEELQSLNPVVCLTRLSKDDIAKYKRSKKIIKSINNLSIIELSELSNQRRRRLNKMTNMKHLVVRLSRLSERDIEKYKRLSNVALNLNSKVHLKKSSEIEIQKYTKSTNTMNNFRNLNPVVLLKRLSNIDIEKYKSANNKSTLGRSDSFSKFAQLQNGDKFNNLPKLDKLMHMTSMLHAVAVTEDAVSDQTTVLLCKCDNMSLGDCSTDDLTIFSKNSSQSHSTSIKTRNNRMLQIKEKFHEKGEELNSKICNKKKGMTEACAKNKRKRVNDKNQLKPSTNKSNLKNKRGSRKRQFTKLHSINNSFENNSETSNINKDVVLERGNECMNKNKKKSHISISSDEDNEFMKLVHCSEDMQKLKLRQYYKVLNEKFNSTIDKLEETRNSIIKFTVSSMNSTSLSNNLLSDSIIKDGKFKKRQENLSPMKNEECL</sequence>
<feature type="compositionally biased region" description="Basic residues" evidence="1">
    <location>
        <begin position="785"/>
        <end position="795"/>
    </location>
</feature>
<accession>A0A9B2JXC6</accession>
<gene>
    <name evidence="3" type="primary">LOC100647806</name>
</gene>
<evidence type="ECO:0000313" key="2">
    <source>
        <dbReference type="Proteomes" id="UP000835206"/>
    </source>
</evidence>
<feature type="region of interest" description="Disordered" evidence="1">
    <location>
        <begin position="762"/>
        <end position="795"/>
    </location>
</feature>
<keyword evidence="2" id="KW-1185">Reference proteome</keyword>
<dbReference type="AlphaFoldDB" id="A0A9B2JXC6"/>
<name>A0A9B2JXC6_BOMTE</name>
<evidence type="ECO:0000256" key="1">
    <source>
        <dbReference type="SAM" id="MobiDB-lite"/>
    </source>
</evidence>
<protein>
    <submittedName>
        <fullName evidence="3">Uncharacterized protein LOC100647806 isoform X1</fullName>
    </submittedName>
</protein>